<accession>A0A2P2KFH1</accession>
<protein>
    <submittedName>
        <fullName evidence="1">UPF0400 protein C337.03-like</fullName>
    </submittedName>
</protein>
<reference evidence="1" key="1">
    <citation type="submission" date="2018-02" db="EMBL/GenBank/DDBJ databases">
        <title>Rhizophora mucronata_Transcriptome.</title>
        <authorList>
            <person name="Meera S.P."/>
            <person name="Sreeshan A."/>
            <person name="Augustine A."/>
        </authorList>
    </citation>
    <scope>NUCLEOTIDE SEQUENCE</scope>
    <source>
        <tissue evidence="1">Leaf</tissue>
    </source>
</reference>
<evidence type="ECO:0000313" key="1">
    <source>
        <dbReference type="EMBL" id="MBX04486.1"/>
    </source>
</evidence>
<dbReference type="EMBL" id="GGEC01024002">
    <property type="protein sequence ID" value="MBX04486.1"/>
    <property type="molecule type" value="Transcribed_RNA"/>
</dbReference>
<sequence>MLCCELLSFESFSANICPSKLSLLILKLNQFSHNHKIYLFKLHETTPCNNIVSPTKIFPLLHKL</sequence>
<name>A0A2P2KFH1_RHIMU</name>
<dbReference type="AlphaFoldDB" id="A0A2P2KFH1"/>
<proteinExistence type="predicted"/>
<organism evidence="1">
    <name type="scientific">Rhizophora mucronata</name>
    <name type="common">Asiatic mangrove</name>
    <dbReference type="NCBI Taxonomy" id="61149"/>
    <lineage>
        <taxon>Eukaryota</taxon>
        <taxon>Viridiplantae</taxon>
        <taxon>Streptophyta</taxon>
        <taxon>Embryophyta</taxon>
        <taxon>Tracheophyta</taxon>
        <taxon>Spermatophyta</taxon>
        <taxon>Magnoliopsida</taxon>
        <taxon>eudicotyledons</taxon>
        <taxon>Gunneridae</taxon>
        <taxon>Pentapetalae</taxon>
        <taxon>rosids</taxon>
        <taxon>fabids</taxon>
        <taxon>Malpighiales</taxon>
        <taxon>Rhizophoraceae</taxon>
        <taxon>Rhizophora</taxon>
    </lineage>
</organism>